<dbReference type="AlphaFoldDB" id="E0SQL1"/>
<dbReference type="GO" id="GO:0004519">
    <property type="term" value="F:endonuclease activity"/>
    <property type="evidence" value="ECO:0007669"/>
    <property type="project" value="InterPro"/>
</dbReference>
<evidence type="ECO:0000313" key="2">
    <source>
        <dbReference type="EMBL" id="ADM28267.1"/>
    </source>
</evidence>
<dbReference type="GO" id="GO:0003677">
    <property type="term" value="F:DNA binding"/>
    <property type="evidence" value="ECO:0007669"/>
    <property type="project" value="InterPro"/>
</dbReference>
<feature type="domain" description="Restriction endonuclease type IV Mrr" evidence="1">
    <location>
        <begin position="47"/>
        <end position="105"/>
    </location>
</feature>
<dbReference type="EMBL" id="CP002098">
    <property type="protein sequence ID" value="ADM28267.1"/>
    <property type="molecule type" value="Genomic_DNA"/>
</dbReference>
<protein>
    <recommendedName>
        <fullName evidence="1">Restriction endonuclease type IV Mrr domain-containing protein</fullName>
    </recommendedName>
</protein>
<evidence type="ECO:0000259" key="1">
    <source>
        <dbReference type="Pfam" id="PF04471"/>
    </source>
</evidence>
<dbReference type="GO" id="GO:0009307">
    <property type="term" value="P:DNA restriction-modification system"/>
    <property type="evidence" value="ECO:0007669"/>
    <property type="project" value="InterPro"/>
</dbReference>
<dbReference type="SUPFAM" id="SSF52980">
    <property type="entry name" value="Restriction endonuclease-like"/>
    <property type="match status" value="1"/>
</dbReference>
<sequence>MVSIIDRGISEGVLQLKDGKLELVSPLDFIMILEDMGIDTTYLSNYISWQEFENYVADQFTRYGWETIVEYHHRRIETFQVDVIAVNIIKKLALFIECKHWHKEIFGQRTLENITFDHIRRIEKYLKVCEWVVLNIPYLRKIRYILPMIITLRRFSTKVFQGIPIISIRYLHDFILNIDVYIDSLDLKLYENRCYIE</sequence>
<dbReference type="HOGENOM" id="CLU_1381387_0_0_2"/>
<dbReference type="BioCyc" id="IAGG583356:GHAH-1454-MONOMER"/>
<organism evidence="2 3">
    <name type="scientific">Ignisphaera aggregans (strain DSM 17230 / JCM 13409 / AQ1.S1)</name>
    <dbReference type="NCBI Taxonomy" id="583356"/>
    <lineage>
        <taxon>Archaea</taxon>
        <taxon>Thermoproteota</taxon>
        <taxon>Thermoprotei</taxon>
        <taxon>Desulfurococcales</taxon>
        <taxon>Desulfurococcaceae</taxon>
        <taxon>Ignisphaera</taxon>
    </lineage>
</organism>
<dbReference type="InterPro" id="IPR011335">
    <property type="entry name" value="Restrct_endonuc-II-like"/>
</dbReference>
<name>E0SQL1_IGNAA</name>
<dbReference type="KEGG" id="iag:Igag_1465"/>
<dbReference type="InterPro" id="IPR007560">
    <property type="entry name" value="Restrct_endonuc_IV_Mrr"/>
</dbReference>
<accession>E0SQL1</accession>
<proteinExistence type="predicted"/>
<dbReference type="Proteomes" id="UP000001304">
    <property type="component" value="Chromosome"/>
</dbReference>
<reference evidence="2 3" key="1">
    <citation type="journal article" date="2010" name="Stand. Genomic Sci.">
        <title>Complete genome sequence of Ignisphaera aggregans type strain (AQ1.S1).</title>
        <authorList>
            <person name="Goker M."/>
            <person name="Held B."/>
            <person name="Lapidus A."/>
            <person name="Nolan M."/>
            <person name="Spring S."/>
            <person name="Yasawong M."/>
            <person name="Lucas S."/>
            <person name="Glavina Del Rio T."/>
            <person name="Tice H."/>
            <person name="Cheng J.F."/>
            <person name="Goodwin L."/>
            <person name="Tapia R."/>
            <person name="Pitluck S."/>
            <person name="Liolios K."/>
            <person name="Ivanova N."/>
            <person name="Mavromatis K."/>
            <person name="Mikhailova N."/>
            <person name="Pati A."/>
            <person name="Chen A."/>
            <person name="Palaniappan K."/>
            <person name="Brambilla E."/>
            <person name="Land M."/>
            <person name="Hauser L."/>
            <person name="Chang Y.J."/>
            <person name="Jeffries C.D."/>
            <person name="Brettin T."/>
            <person name="Detter J.C."/>
            <person name="Han C."/>
            <person name="Rohde M."/>
            <person name="Sikorski J."/>
            <person name="Woyke T."/>
            <person name="Bristow J."/>
            <person name="Eisen J.A."/>
            <person name="Markowitz V."/>
            <person name="Hugenholtz P."/>
            <person name="Kyrpides N.C."/>
            <person name="Klenk H.P."/>
        </authorList>
    </citation>
    <scope>NUCLEOTIDE SEQUENCE [LARGE SCALE GENOMIC DNA]</scope>
    <source>
        <strain evidence="3">DSM 17230 / JCM 13409 / AQ1.S1</strain>
    </source>
</reference>
<keyword evidence="3" id="KW-1185">Reference proteome</keyword>
<dbReference type="Pfam" id="PF04471">
    <property type="entry name" value="Mrr_cat"/>
    <property type="match status" value="1"/>
</dbReference>
<evidence type="ECO:0000313" key="3">
    <source>
        <dbReference type="Proteomes" id="UP000001304"/>
    </source>
</evidence>
<gene>
    <name evidence="2" type="ordered locus">Igag_1465</name>
</gene>